<dbReference type="AlphaFoldDB" id="A0A0A0M7S4"/>
<keyword evidence="3" id="KW-1185">Reference proteome</keyword>
<dbReference type="eggNOG" id="COG0607">
    <property type="taxonomic scope" value="Bacteria"/>
</dbReference>
<comment type="caution">
    <text evidence="2">The sequence shown here is derived from an EMBL/GenBank/DDBJ whole genome shotgun (WGS) entry which is preliminary data.</text>
</comment>
<dbReference type="InterPro" id="IPR025644">
    <property type="entry name" value="DUF4344"/>
</dbReference>
<feature type="chain" id="PRO_5001966612" description="Metallopeptidase" evidence="1">
    <location>
        <begin position="37"/>
        <end position="315"/>
    </location>
</feature>
<dbReference type="STRING" id="1385515.GCA_000423325_02396"/>
<dbReference type="Proteomes" id="UP000030003">
    <property type="component" value="Unassembled WGS sequence"/>
</dbReference>
<dbReference type="OrthoDB" id="935695at2"/>
<proteinExistence type="predicted"/>
<accession>A0A0A0M7S4</accession>
<dbReference type="Pfam" id="PF14247">
    <property type="entry name" value="DUF4344"/>
    <property type="match status" value="1"/>
</dbReference>
<organism evidence="2 3">
    <name type="scientific">Lysobacter defluvii IMMIB APB-9 = DSM 18482</name>
    <dbReference type="NCBI Taxonomy" id="1385515"/>
    <lineage>
        <taxon>Bacteria</taxon>
        <taxon>Pseudomonadati</taxon>
        <taxon>Pseudomonadota</taxon>
        <taxon>Gammaproteobacteria</taxon>
        <taxon>Lysobacterales</taxon>
        <taxon>Lysobacteraceae</taxon>
        <taxon>Novilysobacter</taxon>
    </lineage>
</organism>
<name>A0A0A0M7S4_9GAMM</name>
<evidence type="ECO:0000313" key="3">
    <source>
        <dbReference type="Proteomes" id="UP000030003"/>
    </source>
</evidence>
<keyword evidence="1" id="KW-0732">Signal</keyword>
<reference evidence="2 3" key="1">
    <citation type="submission" date="2013-08" db="EMBL/GenBank/DDBJ databases">
        <title>Genomic analysis of Lysobacter defluvii.</title>
        <authorList>
            <person name="Wang Q."/>
            <person name="Wang G."/>
        </authorList>
    </citation>
    <scope>NUCLEOTIDE SEQUENCE [LARGE SCALE GENOMIC DNA]</scope>
    <source>
        <strain evidence="2 3">IMMIB APB-9</strain>
    </source>
</reference>
<evidence type="ECO:0000313" key="2">
    <source>
        <dbReference type="EMBL" id="KGO99018.1"/>
    </source>
</evidence>
<protein>
    <recommendedName>
        <fullName evidence="4">Metallopeptidase</fullName>
    </recommendedName>
</protein>
<sequence length="315" mass="34988">MGIRPRTTRFGPAAGWRVAGLFLLAPLVAAGAPSIAADSGPGVGAGGFRYAYLEPRSDALLEVHERVESLDLLRRIPELRWLDGVLALPQPLTFLAAECGQADAFYDPGRAHVVLCYEMLHVLYAQGAERARVLGISGVDAVEEAEDYVWANLRFIASHETGHALIDLLDLPVTGRQEDAVDQFATTLMQYIGEEGESRRQAAESLRMAAHWFLTRAGEEVQGLSLDTYADTHSLGLQRYFNLQCLLYGSDPERFASIVADGDLPESRAVYCPREARRAQEAWVRLLMPHFSPARPELRGEAERWLQQRRHRPAP</sequence>
<evidence type="ECO:0008006" key="4">
    <source>
        <dbReference type="Google" id="ProtNLM"/>
    </source>
</evidence>
<dbReference type="RefSeq" id="WP_052106619.1">
    <property type="nucleotide sequence ID" value="NZ_AUHT01000012.1"/>
</dbReference>
<evidence type="ECO:0000256" key="1">
    <source>
        <dbReference type="SAM" id="SignalP"/>
    </source>
</evidence>
<gene>
    <name evidence="2" type="ORF">N791_07070</name>
</gene>
<dbReference type="EMBL" id="AVBH01000035">
    <property type="protein sequence ID" value="KGO99018.1"/>
    <property type="molecule type" value="Genomic_DNA"/>
</dbReference>
<feature type="signal peptide" evidence="1">
    <location>
        <begin position="1"/>
        <end position="36"/>
    </location>
</feature>